<organism evidence="1 2">
    <name type="scientific">Sporosarcina thermotolerans</name>
    <dbReference type="NCBI Taxonomy" id="633404"/>
    <lineage>
        <taxon>Bacteria</taxon>
        <taxon>Bacillati</taxon>
        <taxon>Bacillota</taxon>
        <taxon>Bacilli</taxon>
        <taxon>Bacillales</taxon>
        <taxon>Caryophanaceae</taxon>
        <taxon>Sporosarcina</taxon>
    </lineage>
</organism>
<reference evidence="1 2" key="1">
    <citation type="submission" date="2023-06" db="EMBL/GenBank/DDBJ databases">
        <title>Sporosarcina sp. nov., isolated from Korean traditional fermented seafood 'Jeotgal'.</title>
        <authorList>
            <person name="Yang A.I."/>
            <person name="Shin N.-R."/>
        </authorList>
    </citation>
    <scope>NUCLEOTIDE SEQUENCE [LARGE SCALE GENOMIC DNA]</scope>
    <source>
        <strain evidence="1 2">KCTC43456</strain>
    </source>
</reference>
<evidence type="ECO:0000313" key="2">
    <source>
        <dbReference type="Proteomes" id="UP001271648"/>
    </source>
</evidence>
<accession>A0AAW9A3U5</accession>
<evidence type="ECO:0008006" key="3">
    <source>
        <dbReference type="Google" id="ProtNLM"/>
    </source>
</evidence>
<evidence type="ECO:0000313" key="1">
    <source>
        <dbReference type="EMBL" id="MDW0115592.1"/>
    </source>
</evidence>
<name>A0AAW9A3U5_9BACL</name>
<keyword evidence="2" id="KW-1185">Reference proteome</keyword>
<sequence length="322" mass="37432">MGAFKHIDFLLKNNKNEEAFQLILDLKEKSKTLTVDEIGWMYWNLSDIPAILRKAETVYKNHVEFVEWGKQSLFPHKLHWFVSDATQALTLSLGDYFGEWFDWYMYACEHSSRIKDNRGVRFESHRAAVWSLLTLNELSEIDMPLRNMLDVIEEDQNWENKIFAEFTYWTLVAEKAFILDETELVIEAVKNINLLDDEIKGVLDAKADEKESDLFGSWDDLNSSRLNKSSMTVLLHNGACTFHKIERFEESIKLFQSALQNGVTITTYGLSLYLSSVWKINRDEKEIIELFHIHTPDGAAVDDLFQFVPELNSIDWRNGGTT</sequence>
<gene>
    <name evidence="1" type="ORF">QTL97_01400</name>
</gene>
<comment type="caution">
    <text evidence="1">The sequence shown here is derived from an EMBL/GenBank/DDBJ whole genome shotgun (WGS) entry which is preliminary data.</text>
</comment>
<dbReference type="RefSeq" id="WP_283731815.1">
    <property type="nucleotide sequence ID" value="NZ_CP125968.1"/>
</dbReference>
<dbReference type="AlphaFoldDB" id="A0AAW9A3U5"/>
<dbReference type="EMBL" id="JAUBDJ010000001">
    <property type="protein sequence ID" value="MDW0115592.1"/>
    <property type="molecule type" value="Genomic_DNA"/>
</dbReference>
<proteinExistence type="predicted"/>
<protein>
    <recommendedName>
        <fullName evidence="3">Tetratricopeptide repeat protein</fullName>
    </recommendedName>
</protein>
<dbReference type="Proteomes" id="UP001271648">
    <property type="component" value="Unassembled WGS sequence"/>
</dbReference>